<evidence type="ECO:0000256" key="2">
    <source>
        <dbReference type="SAM" id="MobiDB-lite"/>
    </source>
</evidence>
<feature type="domain" description="CCHC-type" evidence="3">
    <location>
        <begin position="26"/>
        <end position="41"/>
    </location>
</feature>
<gene>
    <name evidence="4" type="ORF">TvY486_0018490</name>
</gene>
<dbReference type="EMBL" id="CAEX01002718">
    <property type="protein sequence ID" value="CCD19151.1"/>
    <property type="molecule type" value="Genomic_DNA"/>
</dbReference>
<dbReference type="SUPFAM" id="SSF57756">
    <property type="entry name" value="Retrovirus zinc finger-like domains"/>
    <property type="match status" value="4"/>
</dbReference>
<evidence type="ECO:0000256" key="1">
    <source>
        <dbReference type="PROSITE-ProRule" id="PRU00047"/>
    </source>
</evidence>
<sequence length="605" mass="67939">MKNISPDTCKNCFSTGHLRRDCPLIKCAACSRLGHFKEDCPHRRKRPRADSDIGICRSCGSSSHAQAKCPERIKSVECFQCHQKGHMMPMCPQTRCFNCGHFGYGSELCTNKPVCFHCSMPGHTSTECLVNGMGRLRYSCEEPGHDMAKCPQSPQCYMCNQTGHLVAQCPEVLCNRCHQKGHMASACKMSPCSNDGGSHSSNDRRIEASAGANAGNCANDIERASASTLEKEPLGSESCDTDYEGRAPSTTVCTRAQEAPVPPFVSCWAKREGRVAVVIDGSYFERIIQGRENRNEAHYKRIVDILRYTLEFVGDVFQKNPFAFWFDTDPVAFAEHVRRDVPPLHMCKVLLENQLRKQFIVDEMNSGRQLSNVVARLVGRMKQQKGYTKHRPGRVWVQAGVDVAIAACVIELFIHRLFEQVVLLCGDADLYPTVQYCHTQRRSSQALEQSNPIRVCGTSSSISKSYGREQDLSDFFHPFCWTPHVMWRETERLHSLHTQCSFNVVRVQNSPGGTYLWMGLLPSNFAAVLPTLLLSLLVDSFLCFPSPTFLVYTSTNEMRRYLMDAAKKPCPESPSSKFSTSRLSRPRRRLPAAGSAKCTWQANFH</sequence>
<dbReference type="InterPro" id="IPR042509">
    <property type="entry name" value="ZCCHC3"/>
</dbReference>
<dbReference type="Pfam" id="PF00098">
    <property type="entry name" value="zf-CCHC"/>
    <property type="match status" value="2"/>
</dbReference>
<dbReference type="InterPro" id="IPR001878">
    <property type="entry name" value="Znf_CCHC"/>
</dbReference>
<dbReference type="AlphaFoldDB" id="F9WNN1"/>
<dbReference type="GO" id="GO:0003723">
    <property type="term" value="F:RNA binding"/>
    <property type="evidence" value="ECO:0007669"/>
    <property type="project" value="InterPro"/>
</dbReference>
<feature type="domain" description="CCHC-type" evidence="3">
    <location>
        <begin position="9"/>
        <end position="23"/>
    </location>
</feature>
<proteinExistence type="predicted"/>
<feature type="region of interest" description="Disordered" evidence="2">
    <location>
        <begin position="567"/>
        <end position="594"/>
    </location>
</feature>
<dbReference type="PANTHER" id="PTHR22639:SF7">
    <property type="entry name" value="CCHC-TYPE DOMAIN-CONTAINING PROTEIN"/>
    <property type="match status" value="1"/>
</dbReference>
<dbReference type="Gene3D" id="3.40.50.1010">
    <property type="entry name" value="5'-nuclease"/>
    <property type="match status" value="1"/>
</dbReference>
<protein>
    <recommendedName>
        <fullName evidence="3">CCHC-type domain-containing protein</fullName>
    </recommendedName>
</protein>
<organism evidence="4 5">
    <name type="scientific">Trypanosoma vivax (strain Y486)</name>
    <dbReference type="NCBI Taxonomy" id="1055687"/>
    <lineage>
        <taxon>Eukaryota</taxon>
        <taxon>Discoba</taxon>
        <taxon>Euglenozoa</taxon>
        <taxon>Kinetoplastea</taxon>
        <taxon>Metakinetoplastina</taxon>
        <taxon>Trypanosomatida</taxon>
        <taxon>Trypanosomatidae</taxon>
        <taxon>Trypanosoma</taxon>
        <taxon>Duttonella</taxon>
    </lineage>
</organism>
<accession>F9WNN1</accession>
<reference evidence="4 5" key="1">
    <citation type="journal article" date="2012" name="Proc. Natl. Acad. Sci. U.S.A.">
        <title>Antigenic diversity is generated by distinct evolutionary mechanisms in African trypanosome species.</title>
        <authorList>
            <person name="Jackson A.P."/>
            <person name="Berry A."/>
            <person name="Aslett M."/>
            <person name="Allison H.C."/>
            <person name="Burton P."/>
            <person name="Vavrova-Anderson J."/>
            <person name="Brown R."/>
            <person name="Browne H."/>
            <person name="Corton N."/>
            <person name="Hauser H."/>
            <person name="Gamble J."/>
            <person name="Gilderthorp R."/>
            <person name="Marcello L."/>
            <person name="McQuillan J."/>
            <person name="Otto T.D."/>
            <person name="Quail M.A."/>
            <person name="Sanders M.J."/>
            <person name="van Tonder A."/>
            <person name="Ginger M.L."/>
            <person name="Field M.C."/>
            <person name="Barry J.D."/>
            <person name="Hertz-Fowler C."/>
            <person name="Berriman M."/>
        </authorList>
    </citation>
    <scope>NUCLEOTIDE SEQUENCE</scope>
    <source>
        <strain evidence="4 5">Y486</strain>
    </source>
</reference>
<dbReference type="GO" id="GO:0002218">
    <property type="term" value="P:activation of innate immune response"/>
    <property type="evidence" value="ECO:0007669"/>
    <property type="project" value="InterPro"/>
</dbReference>
<keyword evidence="5" id="KW-1185">Reference proteome</keyword>
<dbReference type="OMA" id="MWRETER"/>
<keyword evidence="1" id="KW-0863">Zinc-finger</keyword>
<evidence type="ECO:0000313" key="4">
    <source>
        <dbReference type="EMBL" id="CCD19151.1"/>
    </source>
</evidence>
<feature type="domain" description="CCHC-type" evidence="3">
    <location>
        <begin position="78"/>
        <end position="93"/>
    </location>
</feature>
<keyword evidence="1" id="KW-0862">Zinc</keyword>
<evidence type="ECO:0000313" key="5">
    <source>
        <dbReference type="Proteomes" id="UP000009027"/>
    </source>
</evidence>
<dbReference type="InterPro" id="IPR036875">
    <property type="entry name" value="Znf_CCHC_sf"/>
</dbReference>
<feature type="domain" description="CCHC-type" evidence="3">
    <location>
        <begin position="115"/>
        <end position="128"/>
    </location>
</feature>
<dbReference type="Gene3D" id="4.10.60.10">
    <property type="entry name" value="Zinc finger, CCHC-type"/>
    <property type="match status" value="4"/>
</dbReference>
<evidence type="ECO:0000259" key="3">
    <source>
        <dbReference type="PROSITE" id="PS50158"/>
    </source>
</evidence>
<keyword evidence="1" id="KW-0479">Metal-binding</keyword>
<dbReference type="Proteomes" id="UP000009027">
    <property type="component" value="Unassembled WGS sequence"/>
</dbReference>
<name>F9WNN1_TRYVY</name>
<dbReference type="PANTHER" id="PTHR22639">
    <property type="entry name" value="GAG-RELATED PROTEIN"/>
    <property type="match status" value="1"/>
</dbReference>
<dbReference type="SMART" id="SM00343">
    <property type="entry name" value="ZnF_C2HC"/>
    <property type="match status" value="9"/>
</dbReference>
<dbReference type="GO" id="GO:0003690">
    <property type="term" value="F:double-stranded DNA binding"/>
    <property type="evidence" value="ECO:0007669"/>
    <property type="project" value="InterPro"/>
</dbReference>
<dbReference type="CDD" id="cd18722">
    <property type="entry name" value="PIN_NicB-like"/>
    <property type="match status" value="1"/>
</dbReference>
<dbReference type="PROSITE" id="PS50158">
    <property type="entry name" value="ZF_CCHC"/>
    <property type="match status" value="5"/>
</dbReference>
<dbReference type="GO" id="GO:0008270">
    <property type="term" value="F:zinc ion binding"/>
    <property type="evidence" value="ECO:0007669"/>
    <property type="project" value="UniProtKB-KW"/>
</dbReference>
<feature type="domain" description="CCHC-type" evidence="3">
    <location>
        <begin position="156"/>
        <end position="171"/>
    </location>
</feature>
<dbReference type="VEuPathDB" id="TriTrypDB:TvY486_0018490"/>